<evidence type="ECO:0000313" key="3">
    <source>
        <dbReference type="EMBL" id="EMP55583.1"/>
    </source>
</evidence>
<dbReference type="CDD" id="cd03801">
    <property type="entry name" value="GT4_PimA-like"/>
    <property type="match status" value="1"/>
</dbReference>
<dbReference type="PANTHER" id="PTHR45947:SF3">
    <property type="entry name" value="SULFOQUINOVOSYL TRANSFERASE SQD2"/>
    <property type="match status" value="1"/>
</dbReference>
<evidence type="ECO:0000259" key="2">
    <source>
        <dbReference type="Pfam" id="PF13439"/>
    </source>
</evidence>
<feature type="domain" description="Glycosyltransferase subfamily 4-like N-terminal" evidence="2">
    <location>
        <begin position="17"/>
        <end position="175"/>
    </location>
</feature>
<evidence type="ECO:0000313" key="4">
    <source>
        <dbReference type="Proteomes" id="UP000011960"/>
    </source>
</evidence>
<sequence>MSRIRILQFITPAGFYGAERWVLALANNVDPERMLCDLAVTEEGAEQDLSVADQYPARAGRVHRLKMQGRFDWNVIRKLEEVIRHRRIEVIHTHGYKSDILGLIAARRTGIKCVSTPHGFSGKVGWKLGTFIRLGIFALRFFDGVAPLSSELMNDMQRFKVPSDRLRMIRNGVDLLEIQPHMLSQNEVGDRRQNKRIGYIGQMIPRKGLPDLLDAFDKIYNTDSTLRLILVGDGPQRAELEGLARTLRGGEAIEFLGYRADRLALLSSFDLFVMTSSLEGIPRCLMEAMAVGVPCVAYNIPGVDKLIEDQVTGRLVDWGDTVSLASACMEILENPAIGEVLAQNARRQVESLYSARRMAEEYDTFFRELLGGKRWQSSKSRRVG</sequence>
<dbReference type="Gene3D" id="3.40.50.2000">
    <property type="entry name" value="Glycogen Phosphorylase B"/>
    <property type="match status" value="2"/>
</dbReference>
<dbReference type="SUPFAM" id="SSF53756">
    <property type="entry name" value="UDP-Glycosyltransferase/glycogen phosphorylase"/>
    <property type="match status" value="1"/>
</dbReference>
<proteinExistence type="predicted"/>
<dbReference type="PANTHER" id="PTHR45947">
    <property type="entry name" value="SULFOQUINOVOSYL TRANSFERASE SQD2"/>
    <property type="match status" value="1"/>
</dbReference>
<gene>
    <name evidence="3" type="ORF">MSNKSG1_06918</name>
</gene>
<dbReference type="InterPro" id="IPR001296">
    <property type="entry name" value="Glyco_trans_1"/>
</dbReference>
<keyword evidence="3" id="KW-0808">Transferase</keyword>
<dbReference type="PATRIC" id="fig|1288826.3.peg.1345"/>
<keyword evidence="4" id="KW-1185">Reference proteome</keyword>
<dbReference type="STRING" id="1288826.MSNKSG1_06918"/>
<dbReference type="eggNOG" id="COG0438">
    <property type="taxonomic scope" value="Bacteria"/>
</dbReference>
<dbReference type="InterPro" id="IPR028098">
    <property type="entry name" value="Glyco_trans_4-like_N"/>
</dbReference>
<dbReference type="EMBL" id="APAT01000015">
    <property type="protein sequence ID" value="EMP55583.1"/>
    <property type="molecule type" value="Genomic_DNA"/>
</dbReference>
<reference evidence="3 4" key="1">
    <citation type="journal article" date="2013" name="Genome Announc.">
        <title>Genome Sequence of Hydrothermal Arsenic-Respiring Bacterium Marinobacter santoriniensis NKSG1T.</title>
        <authorList>
            <person name="Handley K.M."/>
            <person name="Upton M."/>
            <person name="Beatson S.A."/>
            <person name="Hery M."/>
            <person name="Lloyd J.R."/>
        </authorList>
    </citation>
    <scope>NUCLEOTIDE SEQUENCE [LARGE SCALE GENOMIC DNA]</scope>
    <source>
        <strain evidence="3 4">NKSG1</strain>
    </source>
</reference>
<dbReference type="Pfam" id="PF00534">
    <property type="entry name" value="Glycos_transf_1"/>
    <property type="match status" value="1"/>
</dbReference>
<dbReference type="GO" id="GO:0016757">
    <property type="term" value="F:glycosyltransferase activity"/>
    <property type="evidence" value="ECO:0007669"/>
    <property type="project" value="InterPro"/>
</dbReference>
<organism evidence="3 4">
    <name type="scientific">Marinobacter santoriniensis NKSG1</name>
    <dbReference type="NCBI Taxonomy" id="1288826"/>
    <lineage>
        <taxon>Bacteria</taxon>
        <taxon>Pseudomonadati</taxon>
        <taxon>Pseudomonadota</taxon>
        <taxon>Gammaproteobacteria</taxon>
        <taxon>Pseudomonadales</taxon>
        <taxon>Marinobacteraceae</taxon>
        <taxon>Marinobacter</taxon>
    </lineage>
</organism>
<protein>
    <submittedName>
        <fullName evidence="3">Group 1 glycosyl transferase</fullName>
    </submittedName>
</protein>
<dbReference type="AlphaFoldDB" id="M7D4B5"/>
<dbReference type="Proteomes" id="UP000011960">
    <property type="component" value="Unassembled WGS sequence"/>
</dbReference>
<feature type="domain" description="Glycosyl transferase family 1" evidence="1">
    <location>
        <begin position="192"/>
        <end position="347"/>
    </location>
</feature>
<comment type="caution">
    <text evidence="3">The sequence shown here is derived from an EMBL/GenBank/DDBJ whole genome shotgun (WGS) entry which is preliminary data.</text>
</comment>
<name>M7D4B5_9GAMM</name>
<dbReference type="Pfam" id="PF13439">
    <property type="entry name" value="Glyco_transf_4"/>
    <property type="match status" value="1"/>
</dbReference>
<dbReference type="RefSeq" id="WP_008938530.1">
    <property type="nucleotide sequence ID" value="NZ_APAT01000015.1"/>
</dbReference>
<evidence type="ECO:0000259" key="1">
    <source>
        <dbReference type="Pfam" id="PF00534"/>
    </source>
</evidence>
<dbReference type="OrthoDB" id="9768937at2"/>
<accession>M7D4B5</accession>
<dbReference type="InterPro" id="IPR050194">
    <property type="entry name" value="Glycosyltransferase_grp1"/>
</dbReference>